<keyword evidence="1" id="KW-0436">Ligase</keyword>
<dbReference type="PANTHER" id="PTHR36932">
    <property type="entry name" value="CAPSULAR POLYSACCHARIDE BIOSYNTHESIS PROTEIN"/>
    <property type="match status" value="1"/>
</dbReference>
<name>A0A1M6Q0N1_9FIRM</name>
<dbReference type="GO" id="GO:0016874">
    <property type="term" value="F:ligase activity"/>
    <property type="evidence" value="ECO:0007669"/>
    <property type="project" value="UniProtKB-KW"/>
</dbReference>
<dbReference type="InterPro" id="IPR042099">
    <property type="entry name" value="ANL_N_sf"/>
</dbReference>
<dbReference type="RefSeq" id="WP_190014740.1">
    <property type="nucleotide sequence ID" value="NZ_FQZV01000078.1"/>
</dbReference>
<gene>
    <name evidence="1" type="ORF">SAMN02745975_03735</name>
</gene>
<organism evidence="1 2">
    <name type="scientific">Geosporobacter subterraneus DSM 17957</name>
    <dbReference type="NCBI Taxonomy" id="1121919"/>
    <lineage>
        <taxon>Bacteria</taxon>
        <taxon>Bacillati</taxon>
        <taxon>Bacillota</taxon>
        <taxon>Clostridia</taxon>
        <taxon>Peptostreptococcales</taxon>
        <taxon>Thermotaleaceae</taxon>
        <taxon>Geosporobacter</taxon>
    </lineage>
</organism>
<evidence type="ECO:0000313" key="1">
    <source>
        <dbReference type="EMBL" id="SHK13723.1"/>
    </source>
</evidence>
<dbReference type="EMBL" id="FQZV01000078">
    <property type="protein sequence ID" value="SHK13723.1"/>
    <property type="molecule type" value="Genomic_DNA"/>
</dbReference>
<dbReference type="PANTHER" id="PTHR36932:SF1">
    <property type="entry name" value="CAPSULAR POLYSACCHARIDE BIOSYNTHESIS PROTEIN"/>
    <property type="match status" value="1"/>
</dbReference>
<dbReference type="AlphaFoldDB" id="A0A1M6Q0N1"/>
<dbReference type="InterPro" id="IPR053158">
    <property type="entry name" value="CapK_Type1_Caps_Biosynth"/>
</dbReference>
<dbReference type="SUPFAM" id="SSF56801">
    <property type="entry name" value="Acetyl-CoA synthetase-like"/>
    <property type="match status" value="1"/>
</dbReference>
<proteinExistence type="predicted"/>
<protein>
    <submittedName>
        <fullName evidence="1">Phenylacetate-CoA ligase</fullName>
    </submittedName>
</protein>
<evidence type="ECO:0000313" key="2">
    <source>
        <dbReference type="Proteomes" id="UP000184536"/>
    </source>
</evidence>
<keyword evidence="2" id="KW-1185">Reference proteome</keyword>
<dbReference type="Proteomes" id="UP000184536">
    <property type="component" value="Unassembled WGS sequence"/>
</dbReference>
<accession>A0A1M6Q0N1</accession>
<dbReference type="STRING" id="1121919.SAMN02745975_03735"/>
<sequence>MGYLGLIAKTNKLNHNFQKSRNEILNIRERRFRALLKYAYYNSEFYHEYYDSYGIRDRDIEEVQINKLPCIDKKLFIENFNRIVTDKRLSLECIERFLMREKGRDKKYLGEYTIVHSSGSTGKPTCFIYDRSSWETILASGFRACKGEVRLKEAISKGLRGFRVLYIAATEGRFGGAMAAHSGIKGFGFHPLLLNINLPLEIWIDKINDFNPDVIIGYPSAVKILCDLISENKIKINAFRIITGGEPLIAEQRKYFQSVLHTDIFNIYGASESIILGLERDAYQGFYIFDDINYLEIDEESTFITPLYNYSQPLIRYKLTDKLMSTERMENETLPFSKIREVMGRNEEIMWFLNDNGEKDFLHPLIINTLEAEGIIKYQFVQRSNKCFEIRVESRKNTDSDTIEIKLRKQMDNILKEKNLTCLNYQIKQVDTIPINASTGKSKIVIKEY</sequence>
<dbReference type="Gene3D" id="3.40.50.12780">
    <property type="entry name" value="N-terminal domain of ligase-like"/>
    <property type="match status" value="1"/>
</dbReference>
<reference evidence="2" key="1">
    <citation type="submission" date="2016-11" db="EMBL/GenBank/DDBJ databases">
        <authorList>
            <person name="Varghese N."/>
            <person name="Submissions S."/>
        </authorList>
    </citation>
    <scope>NUCLEOTIDE SEQUENCE [LARGE SCALE GENOMIC DNA]</scope>
    <source>
        <strain evidence="2">DSM 17957</strain>
    </source>
</reference>